<evidence type="ECO:0008006" key="3">
    <source>
        <dbReference type="Google" id="ProtNLM"/>
    </source>
</evidence>
<proteinExistence type="predicted"/>
<reference evidence="2" key="1">
    <citation type="submission" date="2019-08" db="EMBL/GenBank/DDBJ databases">
        <authorList>
            <person name="Kucharzyk K."/>
            <person name="Murdoch R.W."/>
            <person name="Higgins S."/>
            <person name="Loffler F."/>
        </authorList>
    </citation>
    <scope>NUCLEOTIDE SEQUENCE</scope>
</reference>
<gene>
    <name evidence="2" type="ORF">SDC9_202183</name>
</gene>
<organism evidence="2">
    <name type="scientific">bioreactor metagenome</name>
    <dbReference type="NCBI Taxonomy" id="1076179"/>
    <lineage>
        <taxon>unclassified sequences</taxon>
        <taxon>metagenomes</taxon>
        <taxon>ecological metagenomes</taxon>
    </lineage>
</organism>
<evidence type="ECO:0000313" key="2">
    <source>
        <dbReference type="EMBL" id="MPN54513.1"/>
    </source>
</evidence>
<dbReference type="AlphaFoldDB" id="A0A645J4V8"/>
<feature type="region of interest" description="Disordered" evidence="1">
    <location>
        <begin position="14"/>
        <end position="46"/>
    </location>
</feature>
<comment type="caution">
    <text evidence="2">The sequence shown here is derived from an EMBL/GenBank/DDBJ whole genome shotgun (WGS) entry which is preliminary data.</text>
</comment>
<protein>
    <recommendedName>
        <fullName evidence="3">DUF5388 domain-containing protein</fullName>
    </recommendedName>
</protein>
<sequence length="127" mass="14475">MALLNHSEVKNTGKKILTRGPKIETSNKVNRGDIEMKPTVNEPSSKEKNVLTSYVTEPVNIRVDNHIRNYIAALITMGHSDTQKDMVELVLNLYIENLSNGELKRFEDLVQIYEDKDVKKHQKKAGL</sequence>
<dbReference type="EMBL" id="VSSQ01122807">
    <property type="protein sequence ID" value="MPN54513.1"/>
    <property type="molecule type" value="Genomic_DNA"/>
</dbReference>
<evidence type="ECO:0000256" key="1">
    <source>
        <dbReference type="SAM" id="MobiDB-lite"/>
    </source>
</evidence>
<name>A0A645J4V8_9ZZZZ</name>
<dbReference type="InterPro" id="IPR035528">
    <property type="entry name" value="DUF5388"/>
</dbReference>
<accession>A0A645J4V8</accession>
<dbReference type="Pfam" id="PF17363">
    <property type="entry name" value="DUF5388"/>
    <property type="match status" value="1"/>
</dbReference>